<proteinExistence type="predicted"/>
<evidence type="ECO:0000313" key="3">
    <source>
        <dbReference type="Proteomes" id="UP000292459"/>
    </source>
</evidence>
<evidence type="ECO:0008006" key="4">
    <source>
        <dbReference type="Google" id="ProtNLM"/>
    </source>
</evidence>
<evidence type="ECO:0000313" key="2">
    <source>
        <dbReference type="EMBL" id="RZM76639.1"/>
    </source>
</evidence>
<dbReference type="RefSeq" id="WP_084607164.1">
    <property type="nucleotide sequence ID" value="NZ_QVFV01000005.1"/>
</dbReference>
<name>A0A4Q7E4U7_9CYAN</name>
<dbReference type="InterPro" id="IPR021109">
    <property type="entry name" value="Peptidase_aspartic_dom_sf"/>
</dbReference>
<dbReference type="InterPro" id="IPR034122">
    <property type="entry name" value="Retropepsin-like_bacterial"/>
</dbReference>
<dbReference type="EMBL" id="QVFV01000005">
    <property type="protein sequence ID" value="RZM76639.1"/>
    <property type="molecule type" value="Genomic_DNA"/>
</dbReference>
<dbReference type="PROSITE" id="PS51257">
    <property type="entry name" value="PROKAR_LIPOPROTEIN"/>
    <property type="match status" value="1"/>
</dbReference>
<comment type="caution">
    <text evidence="2">The sequence shown here is derived from an EMBL/GenBank/DDBJ whole genome shotgun (WGS) entry which is preliminary data.</text>
</comment>
<gene>
    <name evidence="2" type="ORF">DYY88_18455</name>
</gene>
<dbReference type="AlphaFoldDB" id="A0A4Q7E4U7"/>
<dbReference type="Pfam" id="PF13650">
    <property type="entry name" value="Asp_protease_2"/>
    <property type="match status" value="1"/>
</dbReference>
<reference evidence="2 3" key="1">
    <citation type="submission" date="2018-11" db="EMBL/GenBank/DDBJ databases">
        <title>Whole genome sequencing of an environmental sample.</title>
        <authorList>
            <person name="Sarangi A.N."/>
            <person name="Singh D."/>
            <person name="Tripathy S."/>
        </authorList>
    </citation>
    <scope>NUCLEOTIDE SEQUENCE [LARGE SCALE GENOMIC DNA]</scope>
    <source>
        <strain evidence="2 3">Lakshadweep</strain>
    </source>
</reference>
<accession>A0A4Q7E4U7</accession>
<dbReference type="Proteomes" id="UP000292459">
    <property type="component" value="Unassembled WGS sequence"/>
</dbReference>
<keyword evidence="3" id="KW-1185">Reference proteome</keyword>
<feature type="region of interest" description="Disordered" evidence="1">
    <location>
        <begin position="31"/>
        <end position="83"/>
    </location>
</feature>
<dbReference type="CDD" id="cd05483">
    <property type="entry name" value="retropepsin_like_bacteria"/>
    <property type="match status" value="1"/>
</dbReference>
<evidence type="ECO:0000256" key="1">
    <source>
        <dbReference type="SAM" id="MobiDB-lite"/>
    </source>
</evidence>
<feature type="compositionally biased region" description="Low complexity" evidence="1">
    <location>
        <begin position="31"/>
        <end position="77"/>
    </location>
</feature>
<protein>
    <recommendedName>
        <fullName evidence="4">Aspartyl protease</fullName>
    </recommendedName>
</protein>
<dbReference type="OrthoDB" id="513120at2"/>
<dbReference type="SUPFAM" id="SSF50630">
    <property type="entry name" value="Acid proteases"/>
    <property type="match status" value="1"/>
</dbReference>
<organism evidence="2 3">
    <name type="scientific">Leptolyngbya iicbica LK</name>
    <dbReference type="NCBI Taxonomy" id="2294035"/>
    <lineage>
        <taxon>Bacteria</taxon>
        <taxon>Bacillati</taxon>
        <taxon>Cyanobacteriota</taxon>
        <taxon>Cyanophyceae</taxon>
        <taxon>Leptolyngbyales</taxon>
        <taxon>Leptolyngbyaceae</taxon>
        <taxon>Leptolyngbya group</taxon>
        <taxon>Leptolyngbya</taxon>
        <taxon>Leptolyngbya iicbica</taxon>
    </lineage>
</organism>
<sequence>MKRSLHWLVGVGSCWLVSGCSLLPFQITITPTNPETTPQETSAVDSSSETADASDSSSEVETVTDAPTAATEAEATPSTPGRNYFREAVTRAESAVAIGQSAQSPDDWQLAASRWQQAVLYMQQVPTDDPNRATAQQKVKEYGQNLALAEQRAAGQPSTLAQPTTPDRPNGLVATIPIVDNMGGTPVVPVTLQGNRSTQEFTMLFDTGASGTLITQAMANEIGVVVTGEALVTVADGRQVQIPVGYVGRLQVGDLVVENVWVAIGGDVGLLGQDIYGEYGLSIGGSQINLYE</sequence>
<dbReference type="Gene3D" id="2.40.70.10">
    <property type="entry name" value="Acid Proteases"/>
    <property type="match status" value="1"/>
</dbReference>